<evidence type="ECO:0000313" key="2">
    <source>
        <dbReference type="Proteomes" id="UP000515121"/>
    </source>
</evidence>
<feature type="domain" description="MGS-like" evidence="1">
    <location>
        <begin position="12"/>
        <end position="114"/>
    </location>
</feature>
<name>A0A6P5XEP8_DURZI</name>
<dbReference type="GO" id="GO:0004643">
    <property type="term" value="F:phosphoribosylaminoimidazolecarboxamide formyltransferase activity"/>
    <property type="evidence" value="ECO:0007669"/>
    <property type="project" value="InterPro"/>
</dbReference>
<evidence type="ECO:0000313" key="3">
    <source>
        <dbReference type="RefSeq" id="XP_022726743.1"/>
    </source>
</evidence>
<dbReference type="SUPFAM" id="SSF52335">
    <property type="entry name" value="Methylglyoxal synthase-like"/>
    <property type="match status" value="1"/>
</dbReference>
<dbReference type="PANTHER" id="PTHR11692:SF0">
    <property type="entry name" value="BIFUNCTIONAL PURINE BIOSYNTHESIS PROTEIN ATIC"/>
    <property type="match status" value="1"/>
</dbReference>
<dbReference type="InterPro" id="IPR011607">
    <property type="entry name" value="MGS-like_dom"/>
</dbReference>
<dbReference type="InterPro" id="IPR002695">
    <property type="entry name" value="PurH-like"/>
</dbReference>
<dbReference type="AlphaFoldDB" id="A0A6P5XEP8"/>
<dbReference type="Pfam" id="PF02142">
    <property type="entry name" value="MGS"/>
    <property type="match status" value="1"/>
</dbReference>
<protein>
    <submittedName>
        <fullName evidence="3">Uncharacterized protein LOC111282775 isoform X1</fullName>
    </submittedName>
</protein>
<dbReference type="InterPro" id="IPR036914">
    <property type="entry name" value="MGS-like_dom_sf"/>
</dbReference>
<dbReference type="GO" id="GO:0003937">
    <property type="term" value="F:IMP cyclohydrolase activity"/>
    <property type="evidence" value="ECO:0007669"/>
    <property type="project" value="InterPro"/>
</dbReference>
<proteinExistence type="predicted"/>
<keyword evidence="2" id="KW-1185">Reference proteome</keyword>
<dbReference type="OrthoDB" id="6017153at2759"/>
<dbReference type="PANTHER" id="PTHR11692">
    <property type="entry name" value="BIFUNCTIONAL PURINE BIOSYNTHESIS PROTEIN PURH"/>
    <property type="match status" value="1"/>
</dbReference>
<dbReference type="SMART" id="SM00851">
    <property type="entry name" value="MGS"/>
    <property type="match status" value="1"/>
</dbReference>
<sequence length="114" mass="12673">MVYLDLISTRKEPLKALLKCNKQVLISLLDKKNLAFLVTGLQEFAYTIVSSGGTASALENAGVSVTKVEQLTCFPEMLDGRLKTLYPNIRGGILARRDQKHHMEALNKHGIVEF</sequence>
<reference evidence="3" key="1">
    <citation type="submission" date="2025-08" db="UniProtKB">
        <authorList>
            <consortium name="RefSeq"/>
        </authorList>
    </citation>
    <scope>IDENTIFICATION</scope>
    <source>
        <tissue evidence="3">Fruit stalk</tissue>
    </source>
</reference>
<dbReference type="GO" id="GO:0006189">
    <property type="term" value="P:'de novo' IMP biosynthetic process"/>
    <property type="evidence" value="ECO:0007669"/>
    <property type="project" value="TreeGrafter"/>
</dbReference>
<gene>
    <name evidence="3" type="primary">LOC111282775</name>
</gene>
<evidence type="ECO:0000259" key="1">
    <source>
        <dbReference type="PROSITE" id="PS51855"/>
    </source>
</evidence>
<dbReference type="Gene3D" id="3.40.50.1380">
    <property type="entry name" value="Methylglyoxal synthase-like domain"/>
    <property type="match status" value="1"/>
</dbReference>
<dbReference type="RefSeq" id="XP_022726743.1">
    <property type="nucleotide sequence ID" value="XM_022871008.1"/>
</dbReference>
<organism evidence="2 3">
    <name type="scientific">Durio zibethinus</name>
    <name type="common">Durian</name>
    <dbReference type="NCBI Taxonomy" id="66656"/>
    <lineage>
        <taxon>Eukaryota</taxon>
        <taxon>Viridiplantae</taxon>
        <taxon>Streptophyta</taxon>
        <taxon>Embryophyta</taxon>
        <taxon>Tracheophyta</taxon>
        <taxon>Spermatophyta</taxon>
        <taxon>Magnoliopsida</taxon>
        <taxon>eudicotyledons</taxon>
        <taxon>Gunneridae</taxon>
        <taxon>Pentapetalae</taxon>
        <taxon>rosids</taxon>
        <taxon>malvids</taxon>
        <taxon>Malvales</taxon>
        <taxon>Malvaceae</taxon>
        <taxon>Helicteroideae</taxon>
        <taxon>Durio</taxon>
    </lineage>
</organism>
<dbReference type="GeneID" id="111282775"/>
<dbReference type="Proteomes" id="UP000515121">
    <property type="component" value="Unplaced"/>
</dbReference>
<dbReference type="GO" id="GO:0005829">
    <property type="term" value="C:cytosol"/>
    <property type="evidence" value="ECO:0007669"/>
    <property type="project" value="TreeGrafter"/>
</dbReference>
<accession>A0A6P5XEP8</accession>
<dbReference type="KEGG" id="dzi:111282775"/>
<dbReference type="PROSITE" id="PS51855">
    <property type="entry name" value="MGS"/>
    <property type="match status" value="1"/>
</dbReference>